<dbReference type="InterPro" id="IPR004821">
    <property type="entry name" value="Cyt_trans-like"/>
</dbReference>
<keyword evidence="2 3" id="KW-0694">RNA-binding</keyword>
<dbReference type="STRING" id="1121950.SAMN02745243_01760"/>
<keyword evidence="3" id="KW-0963">Cytoplasm</keyword>
<dbReference type="SUPFAM" id="SSF52374">
    <property type="entry name" value="Nucleotidylyl transferase"/>
    <property type="match status" value="1"/>
</dbReference>
<comment type="subcellular location">
    <subcellularLocation>
        <location evidence="3">Cytoplasm</location>
    </subcellularLocation>
</comment>
<evidence type="ECO:0000256" key="1">
    <source>
        <dbReference type="ARBA" id="ARBA00022694"/>
    </source>
</evidence>
<dbReference type="PANTHER" id="PTHR37825">
    <property type="entry name" value="TRNA(MET) CYTIDINE ACETATE LIGASE"/>
    <property type="match status" value="1"/>
</dbReference>
<keyword evidence="3" id="KW-0547">Nucleotide-binding</keyword>
<feature type="binding site" evidence="3">
    <location>
        <position position="189"/>
    </location>
    <ligand>
        <name>ATP</name>
        <dbReference type="ChEBI" id="CHEBI:30616"/>
    </ligand>
</feature>
<evidence type="ECO:0000256" key="3">
    <source>
        <dbReference type="HAMAP-Rule" id="MF_01539"/>
    </source>
</evidence>
<comment type="similarity">
    <text evidence="3">Belongs to the TmcAL family.</text>
</comment>
<dbReference type="Proteomes" id="UP000184301">
    <property type="component" value="Unassembled WGS sequence"/>
</dbReference>
<comment type="function">
    <text evidence="3">Catalyzes the formation of N(4)-acetylcytidine (ac(4)C) at the wobble position of elongator tRNA(Met), using acetate and ATP as substrates. First activates an acetate ion to form acetyladenylate (Ac-AMP) and then transfers the acetyl group to tRNA to form ac(4)C34.</text>
</comment>
<gene>
    <name evidence="3" type="primary">tmcAL</name>
    <name evidence="4" type="ORF">SAMN02745243_01760</name>
</gene>
<keyword evidence="1 3" id="KW-0819">tRNA processing</keyword>
<dbReference type="NCBIfam" id="NF010191">
    <property type="entry name" value="PRK13670.1"/>
    <property type="match status" value="1"/>
</dbReference>
<dbReference type="PANTHER" id="PTHR37825:SF1">
    <property type="entry name" value="TRNA(MET) CYTIDINE ACETATE LIGASE"/>
    <property type="match status" value="1"/>
</dbReference>
<dbReference type="AlphaFoldDB" id="A0A1M6NAH7"/>
<evidence type="ECO:0000313" key="4">
    <source>
        <dbReference type="EMBL" id="SHJ92705.1"/>
    </source>
</evidence>
<dbReference type="GO" id="GO:0016879">
    <property type="term" value="F:ligase activity, forming carbon-nitrogen bonds"/>
    <property type="evidence" value="ECO:0007669"/>
    <property type="project" value="UniProtKB-UniRule"/>
</dbReference>
<keyword evidence="3" id="KW-0067">ATP-binding</keyword>
<proteinExistence type="inferred from homology"/>
<keyword evidence="3" id="KW-0436">Ligase</keyword>
<dbReference type="GO" id="GO:0005524">
    <property type="term" value="F:ATP binding"/>
    <property type="evidence" value="ECO:0007669"/>
    <property type="project" value="UniProtKB-KW"/>
</dbReference>
<dbReference type="GO" id="GO:0000049">
    <property type="term" value="F:tRNA binding"/>
    <property type="evidence" value="ECO:0007669"/>
    <property type="project" value="UniProtKB-KW"/>
</dbReference>
<dbReference type="RefSeq" id="WP_073108697.1">
    <property type="nucleotide sequence ID" value="NZ_FQZY01000022.1"/>
</dbReference>
<dbReference type="GO" id="GO:0006400">
    <property type="term" value="P:tRNA modification"/>
    <property type="evidence" value="ECO:0007669"/>
    <property type="project" value="UniProtKB-UniRule"/>
</dbReference>
<feature type="binding site" evidence="3">
    <location>
        <position position="102"/>
    </location>
    <ligand>
        <name>ATP</name>
        <dbReference type="ChEBI" id="CHEBI:30616"/>
    </ligand>
</feature>
<keyword evidence="3" id="KW-0820">tRNA-binding</keyword>
<dbReference type="Gene3D" id="3.40.50.620">
    <property type="entry name" value="HUPs"/>
    <property type="match status" value="1"/>
</dbReference>
<organism evidence="4 5">
    <name type="scientific">Hespellia stercorisuis DSM 15480</name>
    <dbReference type="NCBI Taxonomy" id="1121950"/>
    <lineage>
        <taxon>Bacteria</taxon>
        <taxon>Bacillati</taxon>
        <taxon>Bacillota</taxon>
        <taxon>Clostridia</taxon>
        <taxon>Lachnospirales</taxon>
        <taxon>Lachnospiraceae</taxon>
        <taxon>Hespellia</taxon>
    </lineage>
</organism>
<evidence type="ECO:0000256" key="2">
    <source>
        <dbReference type="ARBA" id="ARBA00022884"/>
    </source>
</evidence>
<reference evidence="4 5" key="1">
    <citation type="submission" date="2016-11" db="EMBL/GenBank/DDBJ databases">
        <authorList>
            <person name="Jaros S."/>
            <person name="Januszkiewicz K."/>
            <person name="Wedrychowicz H."/>
        </authorList>
    </citation>
    <scope>NUCLEOTIDE SEQUENCE [LARGE SCALE GENOMIC DNA]</scope>
    <source>
        <strain evidence="4 5">DSM 15480</strain>
    </source>
</reference>
<feature type="binding site" evidence="3">
    <location>
        <begin position="7"/>
        <end position="20"/>
    </location>
    <ligand>
        <name>ATP</name>
        <dbReference type="ChEBI" id="CHEBI:30616"/>
    </ligand>
</feature>
<name>A0A1M6NAH7_9FIRM</name>
<dbReference type="NCBIfam" id="TIGR00125">
    <property type="entry name" value="cyt_tran_rel"/>
    <property type="match status" value="1"/>
</dbReference>
<dbReference type="InterPro" id="IPR008513">
    <property type="entry name" value="tRNA(Met)_cyd_acetate_ligase"/>
</dbReference>
<dbReference type="EC" id="6.3.4.-" evidence="3"/>
<comment type="caution">
    <text evidence="3">Lacks conserved residue(s) required for the propagation of feature annotation.</text>
</comment>
<evidence type="ECO:0000313" key="5">
    <source>
        <dbReference type="Proteomes" id="UP000184301"/>
    </source>
</evidence>
<dbReference type="InterPro" id="IPR014729">
    <property type="entry name" value="Rossmann-like_a/b/a_fold"/>
</dbReference>
<accession>A0A1M6NAH7</accession>
<dbReference type="GO" id="GO:0016740">
    <property type="term" value="F:transferase activity"/>
    <property type="evidence" value="ECO:0007669"/>
    <property type="project" value="UniProtKB-KW"/>
</dbReference>
<dbReference type="GO" id="GO:0005737">
    <property type="term" value="C:cytoplasm"/>
    <property type="evidence" value="ECO:0007669"/>
    <property type="project" value="UniProtKB-SubCell"/>
</dbReference>
<protein>
    <recommendedName>
        <fullName evidence="3">tRNA(Met) cytidine acetate ligase</fullName>
        <ecNumber evidence="3">6.3.4.-</ecNumber>
    </recommendedName>
</protein>
<keyword evidence="5" id="KW-1185">Reference proteome</keyword>
<dbReference type="OrthoDB" id="9769796at2"/>
<comment type="catalytic activity">
    <reaction evidence="3">
        <text>cytidine(34) in elongator tRNA(Met) + acetate + ATP = N(4)-acetylcytidine(34) in elongator tRNA(Met) + AMP + diphosphate</text>
        <dbReference type="Rhea" id="RHEA:58144"/>
        <dbReference type="Rhea" id="RHEA-COMP:10693"/>
        <dbReference type="Rhea" id="RHEA-COMP:10694"/>
        <dbReference type="ChEBI" id="CHEBI:30089"/>
        <dbReference type="ChEBI" id="CHEBI:30616"/>
        <dbReference type="ChEBI" id="CHEBI:33019"/>
        <dbReference type="ChEBI" id="CHEBI:74900"/>
        <dbReference type="ChEBI" id="CHEBI:82748"/>
        <dbReference type="ChEBI" id="CHEBI:456215"/>
    </reaction>
</comment>
<dbReference type="Pfam" id="PF05636">
    <property type="entry name" value="HIGH_NTase1"/>
    <property type="match status" value="1"/>
</dbReference>
<feature type="binding site" evidence="3">
    <location>
        <position position="164"/>
    </location>
    <ligand>
        <name>ATP</name>
        <dbReference type="ChEBI" id="CHEBI:30616"/>
    </ligand>
</feature>
<dbReference type="EMBL" id="FQZY01000022">
    <property type="protein sequence ID" value="SHJ92705.1"/>
    <property type="molecule type" value="Genomic_DNA"/>
</dbReference>
<dbReference type="HAMAP" id="MF_01539">
    <property type="entry name" value="TmcAL"/>
    <property type="match status" value="1"/>
</dbReference>
<keyword evidence="4" id="KW-0808">Transferase</keyword>
<sequence length="427" mass="48654">MKTVGLITEYNPFHNGHLYHIEQAKKITGATHVIVVMSGDFVQRGAPAIMPKHLRAEMALRCGASAVFELPVCYATGSAERFAMGAVSLLDSLGVVDAICFGSECNNLEDMQKIAEILASEPKEYKTVLKEGLRAGHSFPTARQEAISRLMKREDCSVILGDPNNILGIEYLKALLMFNSSIVPYTIKRRESNYHDDTLHKTFSSATAIRNLLAYSGSAMHIEHPLGLDAMEFGSILGELEYQVPKSCLELLKDNYHLHYPVYQDDFSLLLKYRLLSKSTRGLCKYMDVSEELARRIKKNQNYFLSYTQFCEQLKTKELTYTRINRALLHILLGIKESDYKMYQKENMHYYAHLLGFRKDSQKILTAIHKKSTLPLLTKLTNTDEIASTGLHMLKRDIFAADLYESVVTERYKTTFENEYTKQVIRV</sequence>